<organism evidence="1 2">
    <name type="scientific">Pseudomonas plecoglossicida</name>
    <dbReference type="NCBI Taxonomy" id="70775"/>
    <lineage>
        <taxon>Bacteria</taxon>
        <taxon>Pseudomonadati</taxon>
        <taxon>Pseudomonadota</taxon>
        <taxon>Gammaproteobacteria</taxon>
        <taxon>Pseudomonadales</taxon>
        <taxon>Pseudomonadaceae</taxon>
        <taxon>Pseudomonas</taxon>
    </lineage>
</organism>
<dbReference type="EMBL" id="CP031146">
    <property type="protein sequence ID" value="AXM95516.1"/>
    <property type="molecule type" value="Genomic_DNA"/>
</dbReference>
<reference evidence="1 2" key="1">
    <citation type="submission" date="2018-07" db="EMBL/GenBank/DDBJ databases">
        <title>Complete genome sequence of a Pseudomonas plecoglossicida strain pathogenic to the marine fish, Larimichthys crocea.</title>
        <authorList>
            <person name="Tao Z."/>
        </authorList>
    </citation>
    <scope>NUCLEOTIDE SEQUENCE [LARGE SCALE GENOMIC DNA]</scope>
    <source>
        <strain evidence="1 2">XSDHY-P</strain>
    </source>
</reference>
<gene>
    <name evidence="1" type="primary">tssK</name>
    <name evidence="1" type="ORF">DVB73_06740</name>
</gene>
<dbReference type="PANTHER" id="PTHR35566:SF1">
    <property type="entry name" value="TYPE VI SECRETION SYSTEM BASEPLATE COMPONENT TSSK1"/>
    <property type="match status" value="1"/>
</dbReference>
<dbReference type="NCBIfam" id="TIGR03353">
    <property type="entry name" value="VI_chp_4"/>
    <property type="match status" value="1"/>
</dbReference>
<dbReference type="Pfam" id="PF05936">
    <property type="entry name" value="T6SS_VasE"/>
    <property type="match status" value="1"/>
</dbReference>
<dbReference type="InterPro" id="IPR010263">
    <property type="entry name" value="T6SS_TssK"/>
</dbReference>
<accession>A0AAD0VT37</accession>
<dbReference type="GeneID" id="49613113"/>
<dbReference type="PANTHER" id="PTHR35566">
    <property type="entry name" value="BLR3599 PROTEIN"/>
    <property type="match status" value="1"/>
</dbReference>
<dbReference type="RefSeq" id="WP_043172863.1">
    <property type="nucleotide sequence ID" value="NZ_CP031146.1"/>
</dbReference>
<evidence type="ECO:0000313" key="2">
    <source>
        <dbReference type="Proteomes" id="UP000256503"/>
    </source>
</evidence>
<dbReference type="AlphaFoldDB" id="A0AAD0VT37"/>
<dbReference type="Proteomes" id="UP000256503">
    <property type="component" value="Chromosome"/>
</dbReference>
<proteinExistence type="predicted"/>
<name>A0AAD0VT37_PSEDL</name>
<protein>
    <submittedName>
        <fullName evidence="1">Type VI secretion system baseplate subunit TssK</fullName>
    </submittedName>
</protein>
<evidence type="ECO:0000313" key="1">
    <source>
        <dbReference type="EMBL" id="AXM95516.1"/>
    </source>
</evidence>
<sequence length="461" mass="51167">MNTNQMLYWHQGLFLQPQHFQQNDAVLEHRLSRTVELLHPYPWGVISLAINESALGARQCQLDQLSVRFAEGTLVEYPGNSMLQARSLDLGEFVGGGRTLYVGLRRLSPDGKNAQVFETLSDGAQAEARFVVAAEPEVVSDQFSVASPAHVRAMSYVLRLFWEEELEHLGAYELLPILRLELEGDRLRPAAWYVPPCLNLAGAPILEQRLRDLRNELLGRARQLSVFKLAPGGSYGEVNGTQLNRLLALNVLNRYGPLLTHFLNAPQVSLLQIYSSLHQLVSELSQFSDRCDSSGEAPDGRSLIRGYNHSDAGLIIIELIALIGQMLSDINVGSEMVVRLHLQGGYQQADLPDAFFGARHRYFLVAHSQRGGAWLAETLPCNGKLGTPGSLGAMVARALPGVELIHLQTPPQGLPRASDAEYFRLETVSEAWDHVQRERQVALFLPDEPDDLRVELMVVCA</sequence>